<feature type="non-terminal residue" evidence="1">
    <location>
        <position position="330"/>
    </location>
</feature>
<evidence type="ECO:0000313" key="1">
    <source>
        <dbReference type="EMBL" id="KAJ1679184.1"/>
    </source>
</evidence>
<keyword evidence="2" id="KW-1185">Reference proteome</keyword>
<gene>
    <name evidence="1" type="ORF">EV182_002564</name>
</gene>
<dbReference type="Proteomes" id="UP001145114">
    <property type="component" value="Unassembled WGS sequence"/>
</dbReference>
<name>A0ACC1HRL6_9FUNG</name>
<accession>A0ACC1HRL6</accession>
<sequence>MSSRYGHSEEVNTGYLLDLSDSEDTVETSQTQRQGTPSNSPRVVAGSKTTNDTIDYPDAEEDRPSNPGSVSGVQDFHRKSVETTYHFDVARPRFLAWPSLVSNPDRGSSGRVFEPAAMAAKASSGARGNEGDPSDPTKSRVSLSFFGLGRSKDKEDEDDTSVALPLDEPDSNAKYEDSDSENGAEADLLAMQEAWDKYYKSKGFMQASGKGISTKELQTKAKETASSIAATTKEATGKVRELTGVAVEKAKPGMEAALQKTKDVGTKVKVGSTQVVKKVSEIEKPDASQVAGKASGWWFKRTVLSGSAGDGGSGKPAVKNSTPNTLSKPP</sequence>
<dbReference type="EMBL" id="JAMZIH010000546">
    <property type="protein sequence ID" value="KAJ1679184.1"/>
    <property type="molecule type" value="Genomic_DNA"/>
</dbReference>
<protein>
    <submittedName>
        <fullName evidence="1">Uncharacterized protein</fullName>
    </submittedName>
</protein>
<reference evidence="1" key="1">
    <citation type="submission" date="2022-06" db="EMBL/GenBank/DDBJ databases">
        <title>Phylogenomic reconstructions and comparative analyses of Kickxellomycotina fungi.</title>
        <authorList>
            <person name="Reynolds N.K."/>
            <person name="Stajich J.E."/>
            <person name="Barry K."/>
            <person name="Grigoriev I.V."/>
            <person name="Crous P."/>
            <person name="Smith M.E."/>
        </authorList>
    </citation>
    <scope>NUCLEOTIDE SEQUENCE</scope>
    <source>
        <strain evidence="1">RSA 2271</strain>
    </source>
</reference>
<evidence type="ECO:0000313" key="2">
    <source>
        <dbReference type="Proteomes" id="UP001145114"/>
    </source>
</evidence>
<proteinExistence type="predicted"/>
<organism evidence="1 2">
    <name type="scientific">Spiromyces aspiralis</name>
    <dbReference type="NCBI Taxonomy" id="68401"/>
    <lineage>
        <taxon>Eukaryota</taxon>
        <taxon>Fungi</taxon>
        <taxon>Fungi incertae sedis</taxon>
        <taxon>Zoopagomycota</taxon>
        <taxon>Kickxellomycotina</taxon>
        <taxon>Kickxellomycetes</taxon>
        <taxon>Kickxellales</taxon>
        <taxon>Kickxellaceae</taxon>
        <taxon>Spiromyces</taxon>
    </lineage>
</organism>
<comment type="caution">
    <text evidence="1">The sequence shown here is derived from an EMBL/GenBank/DDBJ whole genome shotgun (WGS) entry which is preliminary data.</text>
</comment>